<evidence type="ECO:0000256" key="7">
    <source>
        <dbReference type="ARBA" id="ARBA00048242"/>
    </source>
</evidence>
<dbReference type="Proteomes" id="UP000054632">
    <property type="component" value="Unassembled WGS sequence"/>
</dbReference>
<dbReference type="SUPFAM" id="SSF51730">
    <property type="entry name" value="FAD-linked oxidoreductase"/>
    <property type="match status" value="1"/>
</dbReference>
<dbReference type="InterPro" id="IPR002872">
    <property type="entry name" value="Proline_DH_dom"/>
</dbReference>
<proteinExistence type="inferred from homology"/>
<feature type="domain" description="Proline dehydrogenase" evidence="10">
    <location>
        <begin position="181"/>
        <end position="588"/>
    </location>
</feature>
<comment type="catalytic activity">
    <reaction evidence="7">
        <text>trans-4-hydroxy-L-proline + a quinone = (3R,5S)-1-pyrroline-3-hydroxy-5-carboxylate + a quinol + H(+)</text>
        <dbReference type="Rhea" id="RHEA:52512"/>
        <dbReference type="ChEBI" id="CHEBI:15378"/>
        <dbReference type="ChEBI" id="CHEBI:24646"/>
        <dbReference type="ChEBI" id="CHEBI:58375"/>
        <dbReference type="ChEBI" id="CHEBI:62612"/>
        <dbReference type="ChEBI" id="CHEBI:132124"/>
        <dbReference type="EC" id="1.5.5.3"/>
    </reaction>
</comment>
<evidence type="ECO:0000313" key="11">
    <source>
        <dbReference type="EMBL" id="KRY72341.1"/>
    </source>
</evidence>
<keyword evidence="9" id="KW-1133">Transmembrane helix</keyword>
<evidence type="ECO:0000256" key="1">
    <source>
        <dbReference type="ARBA" id="ARBA00001974"/>
    </source>
</evidence>
<dbReference type="Gene3D" id="3.20.20.220">
    <property type="match status" value="2"/>
</dbReference>
<comment type="function">
    <text evidence="8">Converts proline to delta-1-pyrroline-5-carboxylate.</text>
</comment>
<evidence type="ECO:0000256" key="3">
    <source>
        <dbReference type="ARBA" id="ARBA00022630"/>
    </source>
</evidence>
<dbReference type="EMBL" id="JYDR01000046">
    <property type="protein sequence ID" value="KRY72341.1"/>
    <property type="molecule type" value="Genomic_DNA"/>
</dbReference>
<comment type="cofactor">
    <cofactor evidence="1 8">
        <name>FAD</name>
        <dbReference type="ChEBI" id="CHEBI:57692"/>
    </cofactor>
</comment>
<dbReference type="Pfam" id="PF01619">
    <property type="entry name" value="Pro_dh"/>
    <property type="match status" value="1"/>
</dbReference>
<comment type="caution">
    <text evidence="11">The sequence shown here is derived from an EMBL/GenBank/DDBJ whole genome shotgun (WGS) entry which is preliminary data.</text>
</comment>
<keyword evidence="4 8" id="KW-0274">FAD</keyword>
<keyword evidence="9" id="KW-0472">Membrane</keyword>
<dbReference type="InterPro" id="IPR015659">
    <property type="entry name" value="Proline_oxidase"/>
</dbReference>
<keyword evidence="6 8" id="KW-0642">Proline metabolism</keyword>
<protein>
    <recommendedName>
        <fullName evidence="8">Proline dehydrogenase</fullName>
        <ecNumber evidence="8">1.5.5.2</ecNumber>
    </recommendedName>
</protein>
<dbReference type="GO" id="GO:0005739">
    <property type="term" value="C:mitochondrion"/>
    <property type="evidence" value="ECO:0007669"/>
    <property type="project" value="TreeGrafter"/>
</dbReference>
<sequence length="609" mass="69916">MATFSFSYFMKNFVENHKRFIPTVGVSIFMIFATFQVQQLLQHSFKDEKNVILCQFSTFNERNLFFMMLSGLVKLEYFSKICKNACRTFAVPSNSEVKRGATMAEVKFDNSKIAFGHKTKMQLLRSMAVLKLSSTKMVLDRGEDMFKILKCTLGDRISNSLMKATFYGHFVAGENLHDAVETVKRLKAKNVRSLLDYCFEQTLDNDSDGSVEECTLKTLIGCIDALASLNDPLQMLAIKLTSLGCPKMFLTLSDSWIRTLTMLESITGHPWEDLLESPIAADHFNVNNSNNNNNSNLICGQQQWTLEMYNKWIDNLRMASDDGLVDFYPYGILDRVDAWKCIKRMMLADWGSLDDGNLQLKYEAMVRRLNEIVDHAVRRNVRIVIDAEQSYFLPMTNILSLELMRKYCKNEPVVFITYQAYLKQAHKLVANALHLAKRWECAIGIKLVRGAYMTHERQRARLLGYTSPINDTYDLTNETYDNIIDLLIKEISSRQIGKVHLICATHNEQSVKHLLANLQSLQLHSAGLACKLADIVSFGQLYGMCDQISFSLANAGFLVYKYLPFGPVGEVLPYLLRRAQENSDVMEKTQFEYNLLKQELKRRLLHFYF</sequence>
<evidence type="ECO:0000256" key="5">
    <source>
        <dbReference type="ARBA" id="ARBA00023002"/>
    </source>
</evidence>
<dbReference type="InterPro" id="IPR029041">
    <property type="entry name" value="FAD-linked_oxidoreductase-like"/>
</dbReference>
<dbReference type="EC" id="1.5.5.2" evidence="8"/>
<dbReference type="GO" id="GO:0071949">
    <property type="term" value="F:FAD binding"/>
    <property type="evidence" value="ECO:0007669"/>
    <property type="project" value="TreeGrafter"/>
</dbReference>
<evidence type="ECO:0000256" key="4">
    <source>
        <dbReference type="ARBA" id="ARBA00022827"/>
    </source>
</evidence>
<accession>A0A0V1EEU4</accession>
<evidence type="ECO:0000256" key="9">
    <source>
        <dbReference type="SAM" id="Phobius"/>
    </source>
</evidence>
<name>A0A0V1EEU4_TRIPS</name>
<feature type="transmembrane region" description="Helical" evidence="9">
    <location>
        <begin position="20"/>
        <end position="41"/>
    </location>
</feature>
<keyword evidence="3 8" id="KW-0285">Flavoprotein</keyword>
<gene>
    <name evidence="11" type="primary">slgA</name>
    <name evidence="11" type="ORF">T4A_1231</name>
</gene>
<evidence type="ECO:0000256" key="6">
    <source>
        <dbReference type="ARBA" id="ARBA00023062"/>
    </source>
</evidence>
<keyword evidence="5 8" id="KW-0560">Oxidoreductase</keyword>
<organism evidence="11 12">
    <name type="scientific">Trichinella pseudospiralis</name>
    <name type="common">Parasitic roundworm</name>
    <dbReference type="NCBI Taxonomy" id="6337"/>
    <lineage>
        <taxon>Eukaryota</taxon>
        <taxon>Metazoa</taxon>
        <taxon>Ecdysozoa</taxon>
        <taxon>Nematoda</taxon>
        <taxon>Enoplea</taxon>
        <taxon>Dorylaimia</taxon>
        <taxon>Trichinellida</taxon>
        <taxon>Trichinellidae</taxon>
        <taxon>Trichinella</taxon>
    </lineage>
</organism>
<comment type="similarity">
    <text evidence="2 8">Belongs to the proline oxidase family.</text>
</comment>
<dbReference type="PANTHER" id="PTHR13914:SF29">
    <property type="entry name" value="HYDROXYPROLINE DEHYDROGENASE"/>
    <property type="match status" value="1"/>
</dbReference>
<evidence type="ECO:0000256" key="8">
    <source>
        <dbReference type="RuleBase" id="RU364054"/>
    </source>
</evidence>
<evidence type="ECO:0000256" key="2">
    <source>
        <dbReference type="ARBA" id="ARBA00005869"/>
    </source>
</evidence>
<reference evidence="11 12" key="1">
    <citation type="submission" date="2015-01" db="EMBL/GenBank/DDBJ databases">
        <title>Evolution of Trichinella species and genotypes.</title>
        <authorList>
            <person name="Korhonen P.K."/>
            <person name="Edoardo P."/>
            <person name="Giuseppe L.R."/>
            <person name="Gasser R.B."/>
        </authorList>
    </citation>
    <scope>NUCLEOTIDE SEQUENCE [LARGE SCALE GENOMIC DNA]</scope>
    <source>
        <strain evidence="11">ISS13</strain>
    </source>
</reference>
<evidence type="ECO:0000259" key="10">
    <source>
        <dbReference type="Pfam" id="PF01619"/>
    </source>
</evidence>
<dbReference type="GO" id="GO:0010133">
    <property type="term" value="P:L-proline catabolic process to L-glutamate"/>
    <property type="evidence" value="ECO:0007669"/>
    <property type="project" value="TreeGrafter"/>
</dbReference>
<comment type="catalytic activity">
    <reaction evidence="8">
        <text>L-proline + a quinone = (S)-1-pyrroline-5-carboxylate + a quinol + H(+)</text>
        <dbReference type="Rhea" id="RHEA:23784"/>
        <dbReference type="ChEBI" id="CHEBI:15378"/>
        <dbReference type="ChEBI" id="CHEBI:17388"/>
        <dbReference type="ChEBI" id="CHEBI:24646"/>
        <dbReference type="ChEBI" id="CHEBI:60039"/>
        <dbReference type="ChEBI" id="CHEBI:132124"/>
        <dbReference type="EC" id="1.5.5.2"/>
    </reaction>
</comment>
<dbReference type="PANTHER" id="PTHR13914">
    <property type="entry name" value="PROLINE OXIDASE"/>
    <property type="match status" value="1"/>
</dbReference>
<keyword evidence="9" id="KW-0812">Transmembrane</keyword>
<dbReference type="AlphaFoldDB" id="A0A0V1EEU4"/>
<dbReference type="GO" id="GO:0004657">
    <property type="term" value="F:proline dehydrogenase activity"/>
    <property type="evidence" value="ECO:0007669"/>
    <property type="project" value="UniProtKB-EC"/>
</dbReference>
<evidence type="ECO:0000313" key="12">
    <source>
        <dbReference type="Proteomes" id="UP000054632"/>
    </source>
</evidence>